<sequence>MEPARGAAERRLPHRFSERKAPFHFIPPPLRRSAPDSAPKGLGSRQRARAWSPEEAGDVTRAYASRAGQELTDGLWLDFGGPGTAEEASEGGRDAEPAASQSAPGSVSPPRPASLSPRPGAARARRPARLPFPAPFLPPTEEAPRVFPDLGL</sequence>
<name>A0AB34H311_ESCRO</name>
<protein>
    <submittedName>
        <fullName evidence="2">Uncharacterized protein</fullName>
    </submittedName>
</protein>
<evidence type="ECO:0000313" key="3">
    <source>
        <dbReference type="Proteomes" id="UP001159641"/>
    </source>
</evidence>
<evidence type="ECO:0000256" key="1">
    <source>
        <dbReference type="SAM" id="MobiDB-lite"/>
    </source>
</evidence>
<feature type="compositionally biased region" description="Low complexity" evidence="1">
    <location>
        <begin position="113"/>
        <end position="122"/>
    </location>
</feature>
<proteinExistence type="predicted"/>
<organism evidence="2 3">
    <name type="scientific">Eschrichtius robustus</name>
    <name type="common">California gray whale</name>
    <name type="synonym">Eschrichtius gibbosus</name>
    <dbReference type="NCBI Taxonomy" id="9764"/>
    <lineage>
        <taxon>Eukaryota</taxon>
        <taxon>Metazoa</taxon>
        <taxon>Chordata</taxon>
        <taxon>Craniata</taxon>
        <taxon>Vertebrata</taxon>
        <taxon>Euteleostomi</taxon>
        <taxon>Mammalia</taxon>
        <taxon>Eutheria</taxon>
        <taxon>Laurasiatheria</taxon>
        <taxon>Artiodactyla</taxon>
        <taxon>Whippomorpha</taxon>
        <taxon>Cetacea</taxon>
        <taxon>Mysticeti</taxon>
        <taxon>Eschrichtiidae</taxon>
        <taxon>Eschrichtius</taxon>
    </lineage>
</organism>
<dbReference type="EMBL" id="JAIQCJ010002000">
    <property type="protein sequence ID" value="KAJ8786084.1"/>
    <property type="molecule type" value="Genomic_DNA"/>
</dbReference>
<dbReference type="Proteomes" id="UP001159641">
    <property type="component" value="Unassembled WGS sequence"/>
</dbReference>
<keyword evidence="3" id="KW-1185">Reference proteome</keyword>
<feature type="region of interest" description="Disordered" evidence="1">
    <location>
        <begin position="1"/>
        <end position="152"/>
    </location>
</feature>
<reference evidence="2 3" key="1">
    <citation type="submission" date="2022-11" db="EMBL/GenBank/DDBJ databases">
        <title>Whole genome sequence of Eschrichtius robustus ER-17-0199.</title>
        <authorList>
            <person name="Bruniche-Olsen A."/>
            <person name="Black A.N."/>
            <person name="Fields C.J."/>
            <person name="Walden K."/>
            <person name="Dewoody J.A."/>
        </authorList>
    </citation>
    <scope>NUCLEOTIDE SEQUENCE [LARGE SCALE GENOMIC DNA]</scope>
    <source>
        <strain evidence="2">ER-17-0199</strain>
        <tissue evidence="2">Blubber</tissue>
    </source>
</reference>
<gene>
    <name evidence="2" type="ORF">J1605_006664</name>
</gene>
<evidence type="ECO:0000313" key="2">
    <source>
        <dbReference type="EMBL" id="KAJ8786084.1"/>
    </source>
</evidence>
<accession>A0AB34H311</accession>
<feature type="compositionally biased region" description="Basic and acidic residues" evidence="1">
    <location>
        <begin position="7"/>
        <end position="21"/>
    </location>
</feature>
<comment type="caution">
    <text evidence="2">The sequence shown here is derived from an EMBL/GenBank/DDBJ whole genome shotgun (WGS) entry which is preliminary data.</text>
</comment>
<dbReference type="AlphaFoldDB" id="A0AB34H311"/>